<proteinExistence type="predicted"/>
<keyword evidence="1" id="KW-0808">Transferase</keyword>
<dbReference type="AlphaFoldDB" id="A0A934KQ58"/>
<evidence type="ECO:0000313" key="4">
    <source>
        <dbReference type="EMBL" id="MBJ7610210.1"/>
    </source>
</evidence>
<dbReference type="SMART" id="SM00563">
    <property type="entry name" value="PlsC"/>
    <property type="match status" value="1"/>
</dbReference>
<dbReference type="PANTHER" id="PTHR10434">
    <property type="entry name" value="1-ACYL-SN-GLYCEROL-3-PHOSPHATE ACYLTRANSFERASE"/>
    <property type="match status" value="1"/>
</dbReference>
<keyword evidence="2 4" id="KW-0012">Acyltransferase</keyword>
<dbReference type="GO" id="GO:0005886">
    <property type="term" value="C:plasma membrane"/>
    <property type="evidence" value="ECO:0007669"/>
    <property type="project" value="TreeGrafter"/>
</dbReference>
<dbReference type="EMBL" id="JAEKNN010000058">
    <property type="protein sequence ID" value="MBJ7610210.1"/>
    <property type="molecule type" value="Genomic_DNA"/>
</dbReference>
<dbReference type="Pfam" id="PF01553">
    <property type="entry name" value="Acyltransferase"/>
    <property type="match status" value="1"/>
</dbReference>
<protein>
    <submittedName>
        <fullName evidence="4">1-acyl-sn-glycerol-3-phosphate acyltransferase</fullName>
    </submittedName>
</protein>
<organism evidence="4 5">
    <name type="scientific">Candidatus Amunia macphersoniae</name>
    <dbReference type="NCBI Taxonomy" id="3127014"/>
    <lineage>
        <taxon>Bacteria</taxon>
        <taxon>Bacillati</taxon>
        <taxon>Candidatus Dormiibacterota</taxon>
        <taxon>Candidatus Dormibacteria</taxon>
        <taxon>Candidatus Aeolococcales</taxon>
        <taxon>Candidatus Aeolococcaceae</taxon>
        <taxon>Candidatus Amunia</taxon>
    </lineage>
</organism>
<dbReference type="SUPFAM" id="SSF69593">
    <property type="entry name" value="Glycerol-3-phosphate (1)-acyltransferase"/>
    <property type="match status" value="1"/>
</dbReference>
<dbReference type="CDD" id="cd07989">
    <property type="entry name" value="LPLAT_AGPAT-like"/>
    <property type="match status" value="1"/>
</dbReference>
<comment type="caution">
    <text evidence="4">The sequence shown here is derived from an EMBL/GenBank/DDBJ whole genome shotgun (WGS) entry which is preliminary data.</text>
</comment>
<sequence>MYPLLRAIMRMLAATILWRRLHVEGLAHVPRSGGVLVVGNHVGTVDPPLTGALIPRLDVHYMAKSEHFASRRWRWLFLGFNAFPVVRGSADRNALRHTLSLLRDGHVVLVYPEGSRSPDGRLREPQPGVGFLARHGGVPVIPVAVWGTERVLPRGTRRIHRSEVHLRYGAAVRLPRPGPTPHNDNRAVAAAIMDAISDMLPAGYRAADAVASSPAA</sequence>
<dbReference type="InterPro" id="IPR002123">
    <property type="entry name" value="Plipid/glycerol_acylTrfase"/>
</dbReference>
<reference evidence="4 5" key="1">
    <citation type="submission" date="2020-10" db="EMBL/GenBank/DDBJ databases">
        <title>Ca. Dormibacterota MAGs.</title>
        <authorList>
            <person name="Montgomery K."/>
        </authorList>
    </citation>
    <scope>NUCLEOTIDE SEQUENCE [LARGE SCALE GENOMIC DNA]</scope>
    <source>
        <strain evidence="4">Mitchell_Peninsula_5</strain>
    </source>
</reference>
<evidence type="ECO:0000259" key="3">
    <source>
        <dbReference type="SMART" id="SM00563"/>
    </source>
</evidence>
<dbReference type="GO" id="GO:0006654">
    <property type="term" value="P:phosphatidic acid biosynthetic process"/>
    <property type="evidence" value="ECO:0007669"/>
    <property type="project" value="TreeGrafter"/>
</dbReference>
<evidence type="ECO:0000256" key="1">
    <source>
        <dbReference type="ARBA" id="ARBA00022679"/>
    </source>
</evidence>
<accession>A0A934KQ58</accession>
<dbReference type="Proteomes" id="UP000614410">
    <property type="component" value="Unassembled WGS sequence"/>
</dbReference>
<name>A0A934KQ58_9BACT</name>
<evidence type="ECO:0000256" key="2">
    <source>
        <dbReference type="ARBA" id="ARBA00023315"/>
    </source>
</evidence>
<evidence type="ECO:0000313" key="5">
    <source>
        <dbReference type="Proteomes" id="UP000614410"/>
    </source>
</evidence>
<dbReference type="PANTHER" id="PTHR10434:SF11">
    <property type="entry name" value="1-ACYL-SN-GLYCEROL-3-PHOSPHATE ACYLTRANSFERASE"/>
    <property type="match status" value="1"/>
</dbReference>
<dbReference type="GO" id="GO:0003841">
    <property type="term" value="F:1-acylglycerol-3-phosphate O-acyltransferase activity"/>
    <property type="evidence" value="ECO:0007669"/>
    <property type="project" value="TreeGrafter"/>
</dbReference>
<feature type="domain" description="Phospholipid/glycerol acyltransferase" evidence="3">
    <location>
        <begin position="35"/>
        <end position="148"/>
    </location>
</feature>
<gene>
    <name evidence="4" type="ORF">JF887_12385</name>
</gene>